<comment type="caution">
    <text evidence="1">The sequence shown here is derived from an EMBL/GenBank/DDBJ whole genome shotgun (WGS) entry which is preliminary data.</text>
</comment>
<sequence length="221" mass="22974">MSLIDLSQPIHDGMPVYPGDPAVSARPALTIARDGVAVAELALGSHTGTHLDAPAHVIPGGRTVDQVPLDWLVGPAVILRALGAGPATRIDAAAIEGEIPPVLPTIVCVETGWDRHYGQPAMLRHPFLCSGLAKVLWQRGARVLGVDTLSPDPTELLEPRAAGAPGEGSVLPVHRFWLGGGGAIVENLRGLHRLDREPELSLLPIAVAGGDGAPVRAVARV</sequence>
<evidence type="ECO:0000313" key="2">
    <source>
        <dbReference type="Proteomes" id="UP000291832"/>
    </source>
</evidence>
<evidence type="ECO:0000313" key="1">
    <source>
        <dbReference type="EMBL" id="RZT59414.1"/>
    </source>
</evidence>
<dbReference type="InterPro" id="IPR007325">
    <property type="entry name" value="KFase/CYL"/>
</dbReference>
<dbReference type="InterPro" id="IPR037175">
    <property type="entry name" value="KFase_sf"/>
</dbReference>
<proteinExistence type="predicted"/>
<dbReference type="Pfam" id="PF04199">
    <property type="entry name" value="Cyclase"/>
    <property type="match status" value="1"/>
</dbReference>
<dbReference type="EMBL" id="SHKI01000009">
    <property type="protein sequence ID" value="RZT59414.1"/>
    <property type="molecule type" value="Genomic_DNA"/>
</dbReference>
<dbReference type="GO" id="GO:0004061">
    <property type="term" value="F:arylformamidase activity"/>
    <property type="evidence" value="ECO:0007669"/>
    <property type="project" value="InterPro"/>
</dbReference>
<keyword evidence="2" id="KW-1185">Reference proteome</keyword>
<dbReference type="GO" id="GO:0019441">
    <property type="term" value="P:L-tryptophan catabolic process to kynurenine"/>
    <property type="evidence" value="ECO:0007669"/>
    <property type="project" value="InterPro"/>
</dbReference>
<dbReference type="RefSeq" id="WP_130455708.1">
    <property type="nucleotide sequence ID" value="NZ_QYAG01000002.1"/>
</dbReference>
<dbReference type="Gene3D" id="3.50.30.50">
    <property type="entry name" value="Putative cyclase"/>
    <property type="match status" value="1"/>
</dbReference>
<protein>
    <submittedName>
        <fullName evidence="1">Kynurenine formamidase</fullName>
    </submittedName>
</protein>
<dbReference type="PANTHER" id="PTHR31118">
    <property type="entry name" value="CYCLASE-LIKE PROTEIN 2"/>
    <property type="match status" value="1"/>
</dbReference>
<dbReference type="SUPFAM" id="SSF102198">
    <property type="entry name" value="Putative cyclase"/>
    <property type="match status" value="1"/>
</dbReference>
<dbReference type="Proteomes" id="UP000291832">
    <property type="component" value="Unassembled WGS sequence"/>
</dbReference>
<name>A0A4Q7TG23_9MICO</name>
<dbReference type="AlphaFoldDB" id="A0A4Q7TG23"/>
<organism evidence="1 2">
    <name type="scientific">Leucobacter luti</name>
    <dbReference type="NCBI Taxonomy" id="340320"/>
    <lineage>
        <taxon>Bacteria</taxon>
        <taxon>Bacillati</taxon>
        <taxon>Actinomycetota</taxon>
        <taxon>Actinomycetes</taxon>
        <taxon>Micrococcales</taxon>
        <taxon>Microbacteriaceae</taxon>
        <taxon>Leucobacter</taxon>
    </lineage>
</organism>
<accession>A0A4Q7TG23</accession>
<gene>
    <name evidence="1" type="ORF">EV139_3083</name>
</gene>
<dbReference type="OrthoDB" id="7067800at2"/>
<reference evidence="1 2" key="1">
    <citation type="journal article" date="2015" name="Stand. Genomic Sci.">
        <title>Genomic Encyclopedia of Bacterial and Archaeal Type Strains, Phase III: the genomes of soil and plant-associated and newly described type strains.</title>
        <authorList>
            <person name="Whitman W.B."/>
            <person name="Woyke T."/>
            <person name="Klenk H.P."/>
            <person name="Zhou Y."/>
            <person name="Lilburn T.G."/>
            <person name="Beck B.J."/>
            <person name="De Vos P."/>
            <person name="Vandamme P."/>
            <person name="Eisen J.A."/>
            <person name="Garrity G."/>
            <person name="Hugenholtz P."/>
            <person name="Kyrpides N.C."/>
        </authorList>
    </citation>
    <scope>NUCLEOTIDE SEQUENCE [LARGE SCALE GENOMIC DNA]</scope>
    <source>
        <strain evidence="1 2">RF6</strain>
    </source>
</reference>
<dbReference type="PANTHER" id="PTHR31118:SF32">
    <property type="entry name" value="KYNURENINE FORMAMIDASE"/>
    <property type="match status" value="1"/>
</dbReference>